<dbReference type="AlphaFoldDB" id="A0A6A5VCC4"/>
<feature type="chain" id="PRO_5025423741" description="Secreted protein" evidence="1">
    <location>
        <begin position="18"/>
        <end position="90"/>
    </location>
</feature>
<gene>
    <name evidence="2" type="ORF">BU23DRAFT_90180</name>
</gene>
<name>A0A6A5VCC4_9PLEO</name>
<evidence type="ECO:0000256" key="1">
    <source>
        <dbReference type="SAM" id="SignalP"/>
    </source>
</evidence>
<proteinExistence type="predicted"/>
<evidence type="ECO:0008006" key="4">
    <source>
        <dbReference type="Google" id="ProtNLM"/>
    </source>
</evidence>
<protein>
    <recommendedName>
        <fullName evidence="4">Secreted protein</fullName>
    </recommendedName>
</protein>
<accession>A0A6A5VCC4</accession>
<dbReference type="EMBL" id="ML976673">
    <property type="protein sequence ID" value="KAF1974741.1"/>
    <property type="molecule type" value="Genomic_DNA"/>
</dbReference>
<evidence type="ECO:0000313" key="3">
    <source>
        <dbReference type="Proteomes" id="UP000800036"/>
    </source>
</evidence>
<feature type="signal peptide" evidence="1">
    <location>
        <begin position="1"/>
        <end position="17"/>
    </location>
</feature>
<organism evidence="2 3">
    <name type="scientific">Bimuria novae-zelandiae CBS 107.79</name>
    <dbReference type="NCBI Taxonomy" id="1447943"/>
    <lineage>
        <taxon>Eukaryota</taxon>
        <taxon>Fungi</taxon>
        <taxon>Dikarya</taxon>
        <taxon>Ascomycota</taxon>
        <taxon>Pezizomycotina</taxon>
        <taxon>Dothideomycetes</taxon>
        <taxon>Pleosporomycetidae</taxon>
        <taxon>Pleosporales</taxon>
        <taxon>Massarineae</taxon>
        <taxon>Didymosphaeriaceae</taxon>
        <taxon>Bimuria</taxon>
    </lineage>
</organism>
<sequence length="90" mass="9865">MYTFGIYIALIVRFALAHISATNQTASTLECLPVVGRTITAHGIRETHVSVPGSRARTTPHAVYISRCSSQARDINVRRAMYSLLSCRSA</sequence>
<evidence type="ECO:0000313" key="2">
    <source>
        <dbReference type="EMBL" id="KAF1974741.1"/>
    </source>
</evidence>
<keyword evidence="3" id="KW-1185">Reference proteome</keyword>
<keyword evidence="1" id="KW-0732">Signal</keyword>
<reference evidence="2" key="1">
    <citation type="journal article" date="2020" name="Stud. Mycol.">
        <title>101 Dothideomycetes genomes: a test case for predicting lifestyles and emergence of pathogens.</title>
        <authorList>
            <person name="Haridas S."/>
            <person name="Albert R."/>
            <person name="Binder M."/>
            <person name="Bloem J."/>
            <person name="Labutti K."/>
            <person name="Salamov A."/>
            <person name="Andreopoulos B."/>
            <person name="Baker S."/>
            <person name="Barry K."/>
            <person name="Bills G."/>
            <person name="Bluhm B."/>
            <person name="Cannon C."/>
            <person name="Castanera R."/>
            <person name="Culley D."/>
            <person name="Daum C."/>
            <person name="Ezra D."/>
            <person name="Gonzalez J."/>
            <person name="Henrissat B."/>
            <person name="Kuo A."/>
            <person name="Liang C."/>
            <person name="Lipzen A."/>
            <person name="Lutzoni F."/>
            <person name="Magnuson J."/>
            <person name="Mondo S."/>
            <person name="Nolan M."/>
            <person name="Ohm R."/>
            <person name="Pangilinan J."/>
            <person name="Park H.-J."/>
            <person name="Ramirez L."/>
            <person name="Alfaro M."/>
            <person name="Sun H."/>
            <person name="Tritt A."/>
            <person name="Yoshinaga Y."/>
            <person name="Zwiers L.-H."/>
            <person name="Turgeon B."/>
            <person name="Goodwin S."/>
            <person name="Spatafora J."/>
            <person name="Crous P."/>
            <person name="Grigoriev I."/>
        </authorList>
    </citation>
    <scope>NUCLEOTIDE SEQUENCE</scope>
    <source>
        <strain evidence="2">CBS 107.79</strain>
    </source>
</reference>
<dbReference type="Proteomes" id="UP000800036">
    <property type="component" value="Unassembled WGS sequence"/>
</dbReference>